<dbReference type="KEGG" id="scib:HUG20_04910"/>
<dbReference type="Proteomes" id="UP000595349">
    <property type="component" value="Chromosome"/>
</dbReference>
<reference evidence="1 2" key="1">
    <citation type="submission" date="2020-06" db="EMBL/GenBank/DDBJ databases">
        <title>Genomic analysis of Salicibibacter sp. NKC21-4.</title>
        <authorList>
            <person name="Oh Y.J."/>
        </authorList>
    </citation>
    <scope>NUCLEOTIDE SEQUENCE [LARGE SCALE GENOMIC DNA]</scope>
    <source>
        <strain evidence="1 2">NKC21-4</strain>
    </source>
</reference>
<protein>
    <submittedName>
        <fullName evidence="1">DUF2332 family protein</fullName>
    </submittedName>
</protein>
<gene>
    <name evidence="1" type="ORF">HUG20_04910</name>
</gene>
<dbReference type="AlphaFoldDB" id="A0A7T7CEP7"/>
<proteinExistence type="predicted"/>
<organism evidence="1 2">
    <name type="scientific">Salicibibacter cibi</name>
    <dbReference type="NCBI Taxonomy" id="2743001"/>
    <lineage>
        <taxon>Bacteria</taxon>
        <taxon>Bacillati</taxon>
        <taxon>Bacillota</taxon>
        <taxon>Bacilli</taxon>
        <taxon>Bacillales</taxon>
        <taxon>Bacillaceae</taxon>
        <taxon>Salicibibacter</taxon>
    </lineage>
</organism>
<evidence type="ECO:0000313" key="2">
    <source>
        <dbReference type="Proteomes" id="UP000595349"/>
    </source>
</evidence>
<accession>A0A7T7CEP7</accession>
<name>A0A7T7CEP7_9BACI</name>
<dbReference type="EMBL" id="CP054706">
    <property type="protein sequence ID" value="QQK79294.1"/>
    <property type="molecule type" value="Genomic_DNA"/>
</dbReference>
<sequence>MICIFHAHVANQMPCHTKHELLKVIESIGKERDVFHLYNNIHDGDLRSFRDNSHKMI</sequence>
<keyword evidence="2" id="KW-1185">Reference proteome</keyword>
<evidence type="ECO:0000313" key="1">
    <source>
        <dbReference type="EMBL" id="QQK79294.1"/>
    </source>
</evidence>